<reference evidence="1 2" key="1">
    <citation type="submission" date="2006-07" db="EMBL/GenBank/DDBJ databases">
        <title>Annotation of the draft genome assembly of Chlorobium ferroxidans DSM 13031.</title>
        <authorList>
            <consortium name="US DOE Joint Genome Institute (JGI-ORNL)"/>
            <person name="Larimer F."/>
            <person name="Land M."/>
            <person name="Hauser L."/>
        </authorList>
    </citation>
    <scope>NUCLEOTIDE SEQUENCE [LARGE SCALE GENOMIC DNA]</scope>
    <source>
        <strain evidence="1 2">DSM 13031</strain>
    </source>
</reference>
<accession>Q0YPN3</accession>
<dbReference type="RefSeq" id="WP_006367135.1">
    <property type="nucleotide sequence ID" value="NZ_AASE01000025.1"/>
</dbReference>
<dbReference type="EMBL" id="AASE01000025">
    <property type="protein sequence ID" value="EAT58259.1"/>
    <property type="molecule type" value="Genomic_DNA"/>
</dbReference>
<dbReference type="OrthoDB" id="1441420at2"/>
<sequence>MATTFVDISTYLVFAYGGPGGNAGAEATISLGIPNAFAFLRFYPDAASLSANSKTTHVSGKPMYYVNYKYSQLANILDLLRNEKPVKFFFRDDNFAAYITISDEPVGEGEG</sequence>
<keyword evidence="2" id="KW-1185">Reference proteome</keyword>
<dbReference type="Proteomes" id="UP000004162">
    <property type="component" value="Unassembled WGS sequence"/>
</dbReference>
<protein>
    <submittedName>
        <fullName evidence="1">Uncharacterized protein</fullName>
    </submittedName>
</protein>
<name>Q0YPN3_9CHLB</name>
<reference evidence="1 2" key="2">
    <citation type="submission" date="2006-07" db="EMBL/GenBank/DDBJ databases">
        <title>Sequencing of the draft genome and assembly of Chlorobium ferroxidans DSM 13031.</title>
        <authorList>
            <consortium name="US DOE Joint Genome Institute (JGI-PGF)"/>
            <person name="Copeland A."/>
            <person name="Lucas S."/>
            <person name="Lapidus A."/>
            <person name="Barry K."/>
            <person name="Glavina del Rio T."/>
            <person name="Dalin E."/>
            <person name="Tice H."/>
            <person name="Bruce D."/>
            <person name="Pitluck S."/>
            <person name="Richardson P."/>
        </authorList>
    </citation>
    <scope>NUCLEOTIDE SEQUENCE [LARGE SCALE GENOMIC DNA]</scope>
    <source>
        <strain evidence="1 2">DSM 13031</strain>
    </source>
</reference>
<comment type="caution">
    <text evidence="1">The sequence shown here is derived from an EMBL/GenBank/DDBJ whole genome shotgun (WGS) entry which is preliminary data.</text>
</comment>
<dbReference type="AlphaFoldDB" id="Q0YPN3"/>
<evidence type="ECO:0000313" key="1">
    <source>
        <dbReference type="EMBL" id="EAT58259.1"/>
    </source>
</evidence>
<gene>
    <name evidence="1" type="ORF">CferDRAFT_0245</name>
</gene>
<evidence type="ECO:0000313" key="2">
    <source>
        <dbReference type="Proteomes" id="UP000004162"/>
    </source>
</evidence>
<organism evidence="1 2">
    <name type="scientific">Chlorobium ferrooxidans DSM 13031</name>
    <dbReference type="NCBI Taxonomy" id="377431"/>
    <lineage>
        <taxon>Bacteria</taxon>
        <taxon>Pseudomonadati</taxon>
        <taxon>Chlorobiota</taxon>
        <taxon>Chlorobiia</taxon>
        <taxon>Chlorobiales</taxon>
        <taxon>Chlorobiaceae</taxon>
        <taxon>Chlorobium/Pelodictyon group</taxon>
        <taxon>Chlorobium</taxon>
    </lineage>
</organism>
<proteinExistence type="predicted"/>